<evidence type="ECO:0000259" key="6">
    <source>
        <dbReference type="Pfam" id="PF00155"/>
    </source>
</evidence>
<reference evidence="7" key="1">
    <citation type="submission" date="2019-03" db="EMBL/GenBank/DDBJ databases">
        <authorList>
            <person name="Hao L."/>
        </authorList>
    </citation>
    <scope>NUCLEOTIDE SEQUENCE</scope>
</reference>
<name>A0A485M2J4_9ZZZZ</name>
<comment type="similarity">
    <text evidence="2">Belongs to the class-I pyridoxal-phosphate-dependent aminotransferase family.</text>
</comment>
<evidence type="ECO:0000256" key="5">
    <source>
        <dbReference type="ARBA" id="ARBA00022898"/>
    </source>
</evidence>
<dbReference type="InterPro" id="IPR004838">
    <property type="entry name" value="NHTrfase_class1_PyrdxlP-BS"/>
</dbReference>
<dbReference type="Pfam" id="PF00155">
    <property type="entry name" value="Aminotran_1_2"/>
    <property type="match status" value="1"/>
</dbReference>
<dbReference type="AlphaFoldDB" id="A0A485M2J4"/>
<protein>
    <submittedName>
        <fullName evidence="7">(5-formylfuran-3-yl)methyl phosphate transaminase</fullName>
        <ecNumber evidence="7">2.6.1.108</ecNumber>
    </submittedName>
</protein>
<keyword evidence="3 7" id="KW-0032">Aminotransferase</keyword>
<evidence type="ECO:0000313" key="7">
    <source>
        <dbReference type="EMBL" id="VFU16425.1"/>
    </source>
</evidence>
<accession>A0A485M2J4</accession>
<evidence type="ECO:0000256" key="4">
    <source>
        <dbReference type="ARBA" id="ARBA00022679"/>
    </source>
</evidence>
<evidence type="ECO:0000256" key="3">
    <source>
        <dbReference type="ARBA" id="ARBA00022576"/>
    </source>
</evidence>
<dbReference type="InterPro" id="IPR050596">
    <property type="entry name" value="AspAT/PAT-like"/>
</dbReference>
<dbReference type="SUPFAM" id="SSF53383">
    <property type="entry name" value="PLP-dependent transferases"/>
    <property type="match status" value="1"/>
</dbReference>
<proteinExistence type="inferred from homology"/>
<comment type="cofactor">
    <cofactor evidence="1">
        <name>pyridoxal 5'-phosphate</name>
        <dbReference type="ChEBI" id="CHEBI:597326"/>
    </cofactor>
</comment>
<sequence>MEAGLTNLPITSFLVMDVLEKANALAAQGRSVIHLEVGEPDFDTPACIRSAAVRAMEEGKTHYTHSLGIPELRETICEYYVKTYGVRGIDPEQVLVTTGSSPALLIAMACLAGAGDEVILTDPYYACYPNFIRFLGASPRFVPTGSGDRFQLDPQKAARARNSSTRALVINSPANPTGVCLDEDHLRGLCSLGLPVISDEIYHGLVYTGGQHTVLEYTDNAVVINGFSKAYAMTGWRLGWAVFPKGLIRTAQKIQQNLMICAPSIAQWAGVAALTEAGPDVERMKRIFAQRRLVMLQEMEAHGLDVEVEPDGAFYVLVNVSHVTNDSYRLAMDILDNTGVGVTPGIDFGPGAEGYIRFSYANSEANIREGVSRVAEYLGSL</sequence>
<dbReference type="PANTHER" id="PTHR46383">
    <property type="entry name" value="ASPARTATE AMINOTRANSFERASE"/>
    <property type="match status" value="1"/>
</dbReference>
<evidence type="ECO:0000256" key="2">
    <source>
        <dbReference type="ARBA" id="ARBA00007441"/>
    </source>
</evidence>
<dbReference type="InterPro" id="IPR015421">
    <property type="entry name" value="PyrdxlP-dep_Trfase_major"/>
</dbReference>
<dbReference type="PANTHER" id="PTHR46383:SF2">
    <property type="entry name" value="AMINOTRANSFERASE"/>
    <property type="match status" value="1"/>
</dbReference>
<dbReference type="GO" id="GO:0008483">
    <property type="term" value="F:transaminase activity"/>
    <property type="evidence" value="ECO:0007669"/>
    <property type="project" value="UniProtKB-KW"/>
</dbReference>
<dbReference type="Gene3D" id="3.40.640.10">
    <property type="entry name" value="Type I PLP-dependent aspartate aminotransferase-like (Major domain)"/>
    <property type="match status" value="1"/>
</dbReference>
<dbReference type="InterPro" id="IPR015424">
    <property type="entry name" value="PyrdxlP-dep_Trfase"/>
</dbReference>
<organism evidence="7">
    <name type="scientific">anaerobic digester metagenome</name>
    <dbReference type="NCBI Taxonomy" id="1263854"/>
    <lineage>
        <taxon>unclassified sequences</taxon>
        <taxon>metagenomes</taxon>
        <taxon>ecological metagenomes</taxon>
    </lineage>
</organism>
<gene>
    <name evidence="7" type="primary">mfnC</name>
    <name evidence="7" type="ORF">SCFA_540038</name>
</gene>
<dbReference type="GO" id="GO:0006520">
    <property type="term" value="P:amino acid metabolic process"/>
    <property type="evidence" value="ECO:0007669"/>
    <property type="project" value="InterPro"/>
</dbReference>
<evidence type="ECO:0000256" key="1">
    <source>
        <dbReference type="ARBA" id="ARBA00001933"/>
    </source>
</evidence>
<dbReference type="CDD" id="cd00609">
    <property type="entry name" value="AAT_like"/>
    <property type="match status" value="1"/>
</dbReference>
<dbReference type="InterPro" id="IPR004839">
    <property type="entry name" value="Aminotransferase_I/II_large"/>
</dbReference>
<dbReference type="PROSITE" id="PS00105">
    <property type="entry name" value="AA_TRANSFER_CLASS_1"/>
    <property type="match status" value="1"/>
</dbReference>
<keyword evidence="5" id="KW-0663">Pyridoxal phosphate</keyword>
<dbReference type="EC" id="2.6.1.108" evidence="7"/>
<feature type="domain" description="Aminotransferase class I/classII large" evidence="6">
    <location>
        <begin position="31"/>
        <end position="373"/>
    </location>
</feature>
<keyword evidence="4 7" id="KW-0808">Transferase</keyword>
<dbReference type="GO" id="GO:0030170">
    <property type="term" value="F:pyridoxal phosphate binding"/>
    <property type="evidence" value="ECO:0007669"/>
    <property type="project" value="InterPro"/>
</dbReference>
<dbReference type="EMBL" id="CAADRM010000119">
    <property type="protein sequence ID" value="VFU16425.1"/>
    <property type="molecule type" value="Genomic_DNA"/>
</dbReference>